<protein>
    <submittedName>
        <fullName evidence="1">Uncharacterized protein</fullName>
    </submittedName>
</protein>
<dbReference type="EMBL" id="RSDW01000001">
    <property type="protein sequence ID" value="RSL18450.1"/>
    <property type="molecule type" value="Genomic_DNA"/>
</dbReference>
<keyword evidence="2" id="KW-1185">Reference proteome</keyword>
<evidence type="ECO:0000313" key="2">
    <source>
        <dbReference type="Proteomes" id="UP000269669"/>
    </source>
</evidence>
<organism evidence="1 2">
    <name type="scientific">Edaphobacter aggregans</name>
    <dbReference type="NCBI Taxonomy" id="570835"/>
    <lineage>
        <taxon>Bacteria</taxon>
        <taxon>Pseudomonadati</taxon>
        <taxon>Acidobacteriota</taxon>
        <taxon>Terriglobia</taxon>
        <taxon>Terriglobales</taxon>
        <taxon>Acidobacteriaceae</taxon>
        <taxon>Edaphobacter</taxon>
    </lineage>
</organism>
<reference evidence="1 2" key="1">
    <citation type="submission" date="2018-12" db="EMBL/GenBank/DDBJ databases">
        <title>Sequencing of bacterial isolates from soil warming experiment in Harvard Forest, Massachusetts, USA.</title>
        <authorList>
            <person name="Deangelis K."/>
        </authorList>
    </citation>
    <scope>NUCLEOTIDE SEQUENCE [LARGE SCALE GENOMIC DNA]</scope>
    <source>
        <strain evidence="1 2">EB153</strain>
    </source>
</reference>
<evidence type="ECO:0000313" key="1">
    <source>
        <dbReference type="EMBL" id="RSL18450.1"/>
    </source>
</evidence>
<dbReference type="RefSeq" id="WP_125486814.1">
    <property type="nucleotide sequence ID" value="NZ_RSDW01000001.1"/>
</dbReference>
<name>A0A428MNL9_9BACT</name>
<dbReference type="AlphaFoldDB" id="A0A428MNL9"/>
<gene>
    <name evidence="1" type="ORF">EDE15_4023</name>
</gene>
<sequence length="451" mass="49977">MRFSTQSLSLTTPPISQSFVAFVDRKTYPPVRPNQILEAAVASVESTLSAIRSGIWPRDVPFPHIFVVSTIYRDSWAEPKELLVFHDEGAQDIAVSTAEAINFPSRQSASFPTFLFMAEQLVAQDRADIAILLLRRLFPLNGPSHPIFSNPDTTPWRQFIGEECQFELHPPAKGFAGVLLHSNREVQFQSVGRIIILAHELGHYLASLPEAEKILVKLKVPSDVLQDHEASADLIGVVLAVGALSRSVDFRQPGAMTWLVAKANLLLQIHHAFVEVRRMTMKVIGLKPSPELGNRAKLVSRELADPDTVRSVFRLGGSRAKVIEETLAHHQKYVSIVVSSILQSASVMVESIVEARTIVNPPGASANRRNSDDEPDHQAVLQVVRNALGDDIFRVLSVHSNQAPGNWSEPHRLADGQNLDLWGQRSVGMKALQLTNGILLDVSDWRLERAW</sequence>
<comment type="caution">
    <text evidence="1">The sequence shown here is derived from an EMBL/GenBank/DDBJ whole genome shotgun (WGS) entry which is preliminary data.</text>
</comment>
<accession>A0A428MNL9</accession>
<proteinExistence type="predicted"/>
<dbReference type="Proteomes" id="UP000269669">
    <property type="component" value="Unassembled WGS sequence"/>
</dbReference>